<keyword evidence="7" id="KW-0479">Metal-binding</keyword>
<feature type="transmembrane region" description="Helical" evidence="13">
    <location>
        <begin position="181"/>
        <end position="199"/>
    </location>
</feature>
<dbReference type="GO" id="GO:0006508">
    <property type="term" value="P:proteolysis"/>
    <property type="evidence" value="ECO:0007669"/>
    <property type="project" value="UniProtKB-KW"/>
</dbReference>
<evidence type="ECO:0000259" key="14">
    <source>
        <dbReference type="Pfam" id="PF02163"/>
    </source>
</evidence>
<dbReference type="PANTHER" id="PTHR35864">
    <property type="entry name" value="ZINC METALLOPROTEASE MJ0611-RELATED"/>
    <property type="match status" value="1"/>
</dbReference>
<evidence type="ECO:0000256" key="10">
    <source>
        <dbReference type="ARBA" id="ARBA00022989"/>
    </source>
</evidence>
<keyword evidence="4" id="KW-1003">Cell membrane</keyword>
<dbReference type="RefSeq" id="WP_072298996.1">
    <property type="nucleotide sequence ID" value="NZ_CAMIZA010000009.1"/>
</dbReference>
<gene>
    <name evidence="15" type="ORF">SAMN02910280_0579</name>
</gene>
<keyword evidence="10 13" id="KW-1133">Transmembrane helix</keyword>
<feature type="transmembrane region" description="Helical" evidence="13">
    <location>
        <begin position="93"/>
        <end position="121"/>
    </location>
</feature>
<keyword evidence="11" id="KW-0482">Metalloprotease</keyword>
<feature type="transmembrane region" description="Helical" evidence="13">
    <location>
        <begin position="142"/>
        <end position="161"/>
    </location>
</feature>
<dbReference type="InterPro" id="IPR044537">
    <property type="entry name" value="Rip2-like"/>
</dbReference>
<evidence type="ECO:0000256" key="9">
    <source>
        <dbReference type="ARBA" id="ARBA00022833"/>
    </source>
</evidence>
<keyword evidence="9" id="KW-0862">Zinc</keyword>
<name>A0A1K1LMI3_RUMFL</name>
<reference evidence="16" key="1">
    <citation type="submission" date="2016-11" db="EMBL/GenBank/DDBJ databases">
        <authorList>
            <person name="Varghese N."/>
            <person name="Submissions S."/>
        </authorList>
    </citation>
    <scope>NUCLEOTIDE SEQUENCE [LARGE SCALE GENOMIC DNA]</scope>
    <source>
        <strain evidence="16">YL228</strain>
    </source>
</reference>
<keyword evidence="8" id="KW-0378">Hydrolase</keyword>
<dbReference type="Proteomes" id="UP000183461">
    <property type="component" value="Unassembled WGS sequence"/>
</dbReference>
<evidence type="ECO:0000313" key="16">
    <source>
        <dbReference type="Proteomes" id="UP000183461"/>
    </source>
</evidence>
<keyword evidence="5 15" id="KW-0645">Protease</keyword>
<dbReference type="InterPro" id="IPR008915">
    <property type="entry name" value="Peptidase_M50"/>
</dbReference>
<evidence type="ECO:0000256" key="12">
    <source>
        <dbReference type="ARBA" id="ARBA00023136"/>
    </source>
</evidence>
<dbReference type="Pfam" id="PF02163">
    <property type="entry name" value="Peptidase_M50"/>
    <property type="match status" value="1"/>
</dbReference>
<keyword evidence="6 13" id="KW-0812">Transmembrane</keyword>
<sequence>MFETDISEFLLTAAVRTAVFLLIVPLHESAHGLVAHWFGDDTAKEAGRITLNPFAHLDIAGFVLMLILGVGWAKPVPVNPSKFKKRRLGMAMVSLAGPLSNLIAAFIGLALCMVLMCSALVTNVETLEISTKTSGAQIAGTLLYSFAYINISLAVFNLIPLPPLDGFNIIRSFMPAKFDMWVFRNFRAINTAFIVLLLLSTHITELMMPYIFVREKVEELLWLSVMWIPKLFAL</sequence>
<evidence type="ECO:0000256" key="13">
    <source>
        <dbReference type="SAM" id="Phobius"/>
    </source>
</evidence>
<dbReference type="GO" id="GO:0008237">
    <property type="term" value="F:metallopeptidase activity"/>
    <property type="evidence" value="ECO:0007669"/>
    <property type="project" value="UniProtKB-KW"/>
</dbReference>
<organism evidence="15 16">
    <name type="scientific">Ruminococcus flavefaciens</name>
    <dbReference type="NCBI Taxonomy" id="1265"/>
    <lineage>
        <taxon>Bacteria</taxon>
        <taxon>Bacillati</taxon>
        <taxon>Bacillota</taxon>
        <taxon>Clostridia</taxon>
        <taxon>Eubacteriales</taxon>
        <taxon>Oscillospiraceae</taxon>
        <taxon>Ruminococcus</taxon>
    </lineage>
</organism>
<dbReference type="GO" id="GO:0046872">
    <property type="term" value="F:metal ion binding"/>
    <property type="evidence" value="ECO:0007669"/>
    <property type="project" value="UniProtKB-KW"/>
</dbReference>
<feature type="transmembrane region" description="Helical" evidence="13">
    <location>
        <begin position="54"/>
        <end position="73"/>
    </location>
</feature>
<evidence type="ECO:0000313" key="15">
    <source>
        <dbReference type="EMBL" id="SFW12109.1"/>
    </source>
</evidence>
<dbReference type="AlphaFoldDB" id="A0A1K1LMI3"/>
<keyword evidence="12 13" id="KW-0472">Membrane</keyword>
<evidence type="ECO:0000256" key="1">
    <source>
        <dbReference type="ARBA" id="ARBA00001947"/>
    </source>
</evidence>
<dbReference type="InterPro" id="IPR052348">
    <property type="entry name" value="Metallopeptidase_M50B"/>
</dbReference>
<evidence type="ECO:0000256" key="7">
    <source>
        <dbReference type="ARBA" id="ARBA00022723"/>
    </source>
</evidence>
<evidence type="ECO:0000256" key="2">
    <source>
        <dbReference type="ARBA" id="ARBA00004651"/>
    </source>
</evidence>
<accession>A0A1K1LMI3</accession>
<evidence type="ECO:0000256" key="5">
    <source>
        <dbReference type="ARBA" id="ARBA00022670"/>
    </source>
</evidence>
<dbReference type="EMBL" id="FPIP01000001">
    <property type="protein sequence ID" value="SFW12109.1"/>
    <property type="molecule type" value="Genomic_DNA"/>
</dbReference>
<dbReference type="PANTHER" id="PTHR35864:SF1">
    <property type="entry name" value="ZINC METALLOPROTEASE YWHC-RELATED"/>
    <property type="match status" value="1"/>
</dbReference>
<evidence type="ECO:0000256" key="6">
    <source>
        <dbReference type="ARBA" id="ARBA00022692"/>
    </source>
</evidence>
<evidence type="ECO:0000256" key="3">
    <source>
        <dbReference type="ARBA" id="ARBA00007931"/>
    </source>
</evidence>
<feature type="domain" description="Peptidase M50" evidence="14">
    <location>
        <begin position="18"/>
        <end position="199"/>
    </location>
</feature>
<comment type="similarity">
    <text evidence="3">Belongs to the peptidase M50B family.</text>
</comment>
<comment type="cofactor">
    <cofactor evidence="1">
        <name>Zn(2+)</name>
        <dbReference type="ChEBI" id="CHEBI:29105"/>
    </cofactor>
</comment>
<evidence type="ECO:0000256" key="4">
    <source>
        <dbReference type="ARBA" id="ARBA00022475"/>
    </source>
</evidence>
<proteinExistence type="inferred from homology"/>
<dbReference type="CDD" id="cd06158">
    <property type="entry name" value="S2P-M50_like_1"/>
    <property type="match status" value="1"/>
</dbReference>
<comment type="subcellular location">
    <subcellularLocation>
        <location evidence="2">Cell membrane</location>
        <topology evidence="2">Multi-pass membrane protein</topology>
    </subcellularLocation>
</comment>
<dbReference type="GO" id="GO:0005886">
    <property type="term" value="C:plasma membrane"/>
    <property type="evidence" value="ECO:0007669"/>
    <property type="project" value="UniProtKB-SubCell"/>
</dbReference>
<evidence type="ECO:0000256" key="11">
    <source>
        <dbReference type="ARBA" id="ARBA00023049"/>
    </source>
</evidence>
<evidence type="ECO:0000256" key="8">
    <source>
        <dbReference type="ARBA" id="ARBA00022801"/>
    </source>
</evidence>
<protein>
    <submittedName>
        <fullName evidence="15">Zn-dependent protease (Includes SpoIVFB)</fullName>
    </submittedName>
</protein>